<accession>A0A6P1MN72</accession>
<reference evidence="1 2" key="1">
    <citation type="submission" date="2020-01" db="EMBL/GenBank/DDBJ databases">
        <title>Genomic analysis of Aminipila sp. CBA3637.</title>
        <authorList>
            <person name="Kim Y.B."/>
            <person name="Roh S.W."/>
        </authorList>
    </citation>
    <scope>NUCLEOTIDE SEQUENCE [LARGE SCALE GENOMIC DNA]</scope>
    <source>
        <strain evidence="1 2">CBA3637</strain>
    </source>
</reference>
<gene>
    <name evidence="1" type="ORF">Ami3637_15230</name>
</gene>
<dbReference type="AlphaFoldDB" id="A0A6P1MN72"/>
<evidence type="ECO:0000313" key="2">
    <source>
        <dbReference type="Proteomes" id="UP000463883"/>
    </source>
</evidence>
<evidence type="ECO:0000313" key="1">
    <source>
        <dbReference type="EMBL" id="QHI73548.1"/>
    </source>
</evidence>
<keyword evidence="2" id="KW-1185">Reference proteome</keyword>
<organism evidence="1 2">
    <name type="scientific">Aminipila terrae</name>
    <dbReference type="NCBI Taxonomy" id="2697030"/>
    <lineage>
        <taxon>Bacteria</taxon>
        <taxon>Bacillati</taxon>
        <taxon>Bacillota</taxon>
        <taxon>Clostridia</taxon>
        <taxon>Peptostreptococcales</taxon>
        <taxon>Anaerovoracaceae</taxon>
        <taxon>Aminipila</taxon>
    </lineage>
</organism>
<name>A0A6P1MN72_9FIRM</name>
<protein>
    <submittedName>
        <fullName evidence="1">Uncharacterized protein</fullName>
    </submittedName>
</protein>
<dbReference type="Proteomes" id="UP000463883">
    <property type="component" value="Chromosome"/>
</dbReference>
<dbReference type="EMBL" id="CP047591">
    <property type="protein sequence ID" value="QHI73548.1"/>
    <property type="molecule type" value="Genomic_DNA"/>
</dbReference>
<sequence length="55" mass="6679">MYGIYQLQIIIKMMNAYIVKNLIWILISGDECYIDYFDGEYENENYIRAGNFKRK</sequence>
<dbReference type="KEGG" id="amic:Ami3637_15230"/>
<proteinExistence type="predicted"/>
<dbReference type="RefSeq" id="WP_162363313.1">
    <property type="nucleotide sequence ID" value="NZ_CP047591.1"/>
</dbReference>